<dbReference type="EMBL" id="OL702939">
    <property type="protein sequence ID" value="UMO77261.1"/>
    <property type="molecule type" value="Genomic_DNA"/>
</dbReference>
<organism evidence="1 2">
    <name type="scientific">Stenotrophomonas maltophilia phage vB_SmaM_Ps15</name>
    <dbReference type="NCBI Taxonomy" id="3071007"/>
    <lineage>
        <taxon>Viruses</taxon>
        <taxon>Duplodnaviria</taxon>
        <taxon>Heunggongvirae</taxon>
        <taxon>Uroviricota</taxon>
        <taxon>Caudoviricetes</taxon>
        <taxon>Menderavirus</taxon>
        <taxon>Menderavirus Ps15</taxon>
    </lineage>
</organism>
<proteinExistence type="predicted"/>
<gene>
    <name evidence="1" type="ORF">SmaMPs15_000110</name>
</gene>
<name>A0AAE9FMN3_9CAUD</name>
<evidence type="ECO:0000313" key="2">
    <source>
        <dbReference type="Proteomes" id="UP000829466"/>
    </source>
</evidence>
<accession>A0AAE9FMN3</accession>
<reference evidence="1 2" key="1">
    <citation type="submission" date="2021-12" db="EMBL/GenBank/DDBJ databases">
        <title>Characterization of bacteriophage vB_SmaM_Ps15 infective to Stenotrophomonas maltophila clinical ocular isolates.</title>
        <authorList>
            <person name="Damnjanovic D."/>
            <person name="Vazquez-Campos X."/>
            <person name="Elliott L."/>
            <person name="Willcox M."/>
            <person name="Bridge W.J."/>
        </authorList>
    </citation>
    <scope>NUCLEOTIDE SEQUENCE [LARGE SCALE GENOMIC DNA]</scope>
</reference>
<protein>
    <submittedName>
        <fullName evidence="1">Uncharacterized protein</fullName>
    </submittedName>
</protein>
<dbReference type="Proteomes" id="UP000829466">
    <property type="component" value="Segment"/>
</dbReference>
<evidence type="ECO:0000313" key="1">
    <source>
        <dbReference type="EMBL" id="UMO77261.1"/>
    </source>
</evidence>
<sequence length="129" mass="15341">MMIVYRLEQRLTGEGPFTGRSYGGCHVEQHNPPCSYDLIGDEFRRMNSLLMQGAFFGWTTIEKMDWFIRRGWRALHQLDYVVTEIEVDEKNTFVFEDGQVIFINFIRKQSWSVREFCKMHDEIKFGSDV</sequence>
<keyword evidence="2" id="KW-1185">Reference proteome</keyword>